<dbReference type="KEGG" id="dez:DKM44_07805"/>
<name>A0A2Z3JVS5_9DEIO</name>
<dbReference type="Proteomes" id="UP000245368">
    <property type="component" value="Chromosome"/>
</dbReference>
<organism evidence="1 2">
    <name type="scientific">Deinococcus irradiatisoli</name>
    <dbReference type="NCBI Taxonomy" id="2202254"/>
    <lineage>
        <taxon>Bacteria</taxon>
        <taxon>Thermotogati</taxon>
        <taxon>Deinococcota</taxon>
        <taxon>Deinococci</taxon>
        <taxon>Deinococcales</taxon>
        <taxon>Deinococcaceae</taxon>
        <taxon>Deinococcus</taxon>
    </lineage>
</organism>
<dbReference type="Gene3D" id="3.40.50.150">
    <property type="entry name" value="Vaccinia Virus protein VP39"/>
    <property type="match status" value="1"/>
</dbReference>
<evidence type="ECO:0000313" key="1">
    <source>
        <dbReference type="EMBL" id="AWN24554.1"/>
    </source>
</evidence>
<dbReference type="InterPro" id="IPR029063">
    <property type="entry name" value="SAM-dependent_MTases_sf"/>
</dbReference>
<dbReference type="EMBL" id="CP029494">
    <property type="protein sequence ID" value="AWN24554.1"/>
    <property type="molecule type" value="Genomic_DNA"/>
</dbReference>
<keyword evidence="2" id="KW-1185">Reference proteome</keyword>
<dbReference type="AlphaFoldDB" id="A0A2Z3JVS5"/>
<dbReference type="SUPFAM" id="SSF53335">
    <property type="entry name" value="S-adenosyl-L-methionine-dependent methyltransferases"/>
    <property type="match status" value="1"/>
</dbReference>
<sequence>MTLPHPLKVILGAGTQRWPGWIPTQREDLDLLSRRGFEVWFGERHADAFLCEHVWEHLSEEEGREAAGLCFDFLKPGGWLRCAVPDGHFPDPAYQRVVQVGGPGPADHPAADHKVLYTASRFRDVFEQAGFEVELLEYCDEVGRFHFHQWDVHSGPIYRSLLLDHRNREGHLGFVSLILDARKPA</sequence>
<evidence type="ECO:0008006" key="3">
    <source>
        <dbReference type="Google" id="ProtNLM"/>
    </source>
</evidence>
<dbReference type="Pfam" id="PF13489">
    <property type="entry name" value="Methyltransf_23"/>
    <property type="match status" value="1"/>
</dbReference>
<evidence type="ECO:0000313" key="2">
    <source>
        <dbReference type="Proteomes" id="UP000245368"/>
    </source>
</evidence>
<reference evidence="1 2" key="1">
    <citation type="submission" date="2018-05" db="EMBL/GenBank/DDBJ databases">
        <title>Complete Genome Sequence of Deinococcus sp. strain 17bor-2.</title>
        <authorList>
            <person name="Srinivasan S."/>
        </authorList>
    </citation>
    <scope>NUCLEOTIDE SEQUENCE [LARGE SCALE GENOMIC DNA]</scope>
    <source>
        <strain evidence="1 2">17bor-2</strain>
    </source>
</reference>
<dbReference type="OrthoDB" id="64188at2"/>
<gene>
    <name evidence="1" type="ORF">DKM44_07805</name>
</gene>
<accession>A0A2Z3JVS5</accession>
<protein>
    <recommendedName>
        <fullName evidence="3">Methyltransferase type 11 domain-containing protein</fullName>
    </recommendedName>
</protein>
<proteinExistence type="predicted"/>